<evidence type="ECO:0000256" key="3">
    <source>
        <dbReference type="PIRSR" id="PIRSR602401-1"/>
    </source>
</evidence>
<keyword evidence="3 4" id="KW-0349">Heme</keyword>
<dbReference type="AlphaFoldDB" id="A0A931H6U4"/>
<gene>
    <name evidence="5" type="ORF">I5803_15890</name>
</gene>
<keyword evidence="3 4" id="KW-0479">Metal-binding</keyword>
<dbReference type="PANTHER" id="PTHR24305:SF166">
    <property type="entry name" value="CYTOCHROME P450 12A4, MITOCHONDRIAL-RELATED"/>
    <property type="match status" value="1"/>
</dbReference>
<dbReference type="InterPro" id="IPR050121">
    <property type="entry name" value="Cytochrome_P450_monoxygenase"/>
</dbReference>
<accession>A0A931H6U4</accession>
<feature type="binding site" description="axial binding residue" evidence="3">
    <location>
        <position position="423"/>
    </location>
    <ligand>
        <name>heme</name>
        <dbReference type="ChEBI" id="CHEBI:30413"/>
    </ligand>
    <ligandPart>
        <name>Fe</name>
        <dbReference type="ChEBI" id="CHEBI:18248"/>
    </ligandPart>
</feature>
<dbReference type="PRINTS" id="PR00385">
    <property type="entry name" value="P450"/>
</dbReference>
<name>A0A931H6U4_9BURK</name>
<dbReference type="InterPro" id="IPR017972">
    <property type="entry name" value="Cyt_P450_CS"/>
</dbReference>
<proteinExistence type="inferred from homology"/>
<evidence type="ECO:0000313" key="5">
    <source>
        <dbReference type="EMBL" id="MBG9389512.1"/>
    </source>
</evidence>
<dbReference type="InterPro" id="IPR001128">
    <property type="entry name" value="Cyt_P450"/>
</dbReference>
<dbReference type="GO" id="GO:0005506">
    <property type="term" value="F:iron ion binding"/>
    <property type="evidence" value="ECO:0007669"/>
    <property type="project" value="InterPro"/>
</dbReference>
<dbReference type="Proteomes" id="UP000651050">
    <property type="component" value="Unassembled WGS sequence"/>
</dbReference>
<dbReference type="InterPro" id="IPR002401">
    <property type="entry name" value="Cyt_P450_E_grp-I"/>
</dbReference>
<dbReference type="EMBL" id="JADWYS010000001">
    <property type="protein sequence ID" value="MBG9389512.1"/>
    <property type="molecule type" value="Genomic_DNA"/>
</dbReference>
<organism evidence="5 6">
    <name type="scientific">Caenimonas aquaedulcis</name>
    <dbReference type="NCBI Taxonomy" id="2793270"/>
    <lineage>
        <taxon>Bacteria</taxon>
        <taxon>Pseudomonadati</taxon>
        <taxon>Pseudomonadota</taxon>
        <taxon>Betaproteobacteria</taxon>
        <taxon>Burkholderiales</taxon>
        <taxon>Comamonadaceae</taxon>
        <taxon>Caenimonas</taxon>
    </lineage>
</organism>
<keyword evidence="3 4" id="KW-0408">Iron</keyword>
<dbReference type="GO" id="GO:0004497">
    <property type="term" value="F:monooxygenase activity"/>
    <property type="evidence" value="ECO:0007669"/>
    <property type="project" value="UniProtKB-KW"/>
</dbReference>
<dbReference type="PRINTS" id="PR00463">
    <property type="entry name" value="EP450I"/>
</dbReference>
<comment type="similarity">
    <text evidence="2 4">Belongs to the cytochrome P450 family.</text>
</comment>
<sequence>MSDPAAIAAGRRFEDLPGPPGIPVLGNSLQVTVPRIHQDLERWAREFGPMYRIKLGPRRMLILSDPQVITSVLRERPHAFRRPHRSRDIAREMGLKPGLFAAEGELWRNQRRMVMASFSPANVRAYFPSLQKVTLRLQGRWEAAARAGAAIDLQADLMRYTVDTISGLAFGTDVNTLESDDDVIQRHLDKIFPALFRRIFSMFPYWRYVRRAADRQLDESVREINLAIDGFIAHARERLRVDPALRERPSNLLEAMIVAADEPGSGLDDKDVAGNVTTMLLAGEDTTANTLAWMIHLLHRNPQALQRARDEVRRLAPDPHAFTAEQMASLDYLEACANETMRLKPVAPNLPVEAVQDTVVGGVAVPANTLIWSVLRHATMDDRHFPEPARFIPERWLEAGSGEQAPASAKRVAMPFGSGPRVCPGRYLAMLEIKMAMAMLLARFDIEGVDAPGGGEAEELLAFTMSPVGLTMRLR</sequence>
<dbReference type="InterPro" id="IPR036396">
    <property type="entry name" value="Cyt_P450_sf"/>
</dbReference>
<dbReference type="PANTHER" id="PTHR24305">
    <property type="entry name" value="CYTOCHROME P450"/>
    <property type="match status" value="1"/>
</dbReference>
<comment type="caution">
    <text evidence="5">The sequence shown here is derived from an EMBL/GenBank/DDBJ whole genome shotgun (WGS) entry which is preliminary data.</text>
</comment>
<reference evidence="5" key="1">
    <citation type="submission" date="2020-11" db="EMBL/GenBank/DDBJ databases">
        <title>Bacterial whole genome sequence for Caenimonas sp. DR4.4.</title>
        <authorList>
            <person name="Le V."/>
            <person name="Ko S.-R."/>
            <person name="Ahn C.-Y."/>
            <person name="Oh H.-M."/>
        </authorList>
    </citation>
    <scope>NUCLEOTIDE SEQUENCE</scope>
    <source>
        <strain evidence="5">DR4.4</strain>
    </source>
</reference>
<keyword evidence="4" id="KW-0560">Oxidoreductase</keyword>
<evidence type="ECO:0000256" key="1">
    <source>
        <dbReference type="ARBA" id="ARBA00001971"/>
    </source>
</evidence>
<dbReference type="RefSeq" id="WP_196987307.1">
    <property type="nucleotide sequence ID" value="NZ_JADWYS010000001.1"/>
</dbReference>
<keyword evidence="6" id="KW-1185">Reference proteome</keyword>
<dbReference type="Pfam" id="PF00067">
    <property type="entry name" value="p450"/>
    <property type="match status" value="1"/>
</dbReference>
<dbReference type="GO" id="GO:0020037">
    <property type="term" value="F:heme binding"/>
    <property type="evidence" value="ECO:0007669"/>
    <property type="project" value="InterPro"/>
</dbReference>
<dbReference type="SUPFAM" id="SSF48264">
    <property type="entry name" value="Cytochrome P450"/>
    <property type="match status" value="1"/>
</dbReference>
<dbReference type="GO" id="GO:0016705">
    <property type="term" value="F:oxidoreductase activity, acting on paired donors, with incorporation or reduction of molecular oxygen"/>
    <property type="evidence" value="ECO:0007669"/>
    <property type="project" value="InterPro"/>
</dbReference>
<evidence type="ECO:0000256" key="2">
    <source>
        <dbReference type="ARBA" id="ARBA00010617"/>
    </source>
</evidence>
<evidence type="ECO:0000256" key="4">
    <source>
        <dbReference type="RuleBase" id="RU000461"/>
    </source>
</evidence>
<dbReference type="Gene3D" id="1.10.630.10">
    <property type="entry name" value="Cytochrome P450"/>
    <property type="match status" value="1"/>
</dbReference>
<protein>
    <submittedName>
        <fullName evidence="5">Cytochrome P450</fullName>
    </submittedName>
</protein>
<evidence type="ECO:0000313" key="6">
    <source>
        <dbReference type="Proteomes" id="UP000651050"/>
    </source>
</evidence>
<comment type="cofactor">
    <cofactor evidence="1 3">
        <name>heme</name>
        <dbReference type="ChEBI" id="CHEBI:30413"/>
    </cofactor>
</comment>
<keyword evidence="4" id="KW-0503">Monooxygenase</keyword>
<dbReference type="PROSITE" id="PS00086">
    <property type="entry name" value="CYTOCHROME_P450"/>
    <property type="match status" value="1"/>
</dbReference>